<gene>
    <name evidence="3" type="ORF">CAUJ_LOCUS2586</name>
</gene>
<name>A0A8S1GSN4_9PELO</name>
<evidence type="ECO:0000256" key="1">
    <source>
        <dbReference type="SAM" id="Coils"/>
    </source>
</evidence>
<dbReference type="OrthoDB" id="5830124at2759"/>
<comment type="caution">
    <text evidence="3">The sequence shown here is derived from an EMBL/GenBank/DDBJ whole genome shotgun (WGS) entry which is preliminary data.</text>
</comment>
<evidence type="ECO:0000313" key="4">
    <source>
        <dbReference type="Proteomes" id="UP000835052"/>
    </source>
</evidence>
<feature type="region of interest" description="Disordered" evidence="2">
    <location>
        <begin position="322"/>
        <end position="382"/>
    </location>
</feature>
<reference evidence="3" key="1">
    <citation type="submission" date="2020-10" db="EMBL/GenBank/DDBJ databases">
        <authorList>
            <person name="Kikuchi T."/>
        </authorList>
    </citation>
    <scope>NUCLEOTIDE SEQUENCE</scope>
    <source>
        <strain evidence="3">NKZ352</strain>
    </source>
</reference>
<feature type="compositionally biased region" description="Basic and acidic residues" evidence="2">
    <location>
        <begin position="109"/>
        <end position="124"/>
    </location>
</feature>
<evidence type="ECO:0000256" key="2">
    <source>
        <dbReference type="SAM" id="MobiDB-lite"/>
    </source>
</evidence>
<dbReference type="AlphaFoldDB" id="A0A8S1GSN4"/>
<evidence type="ECO:0000313" key="3">
    <source>
        <dbReference type="EMBL" id="CAD6186667.1"/>
    </source>
</evidence>
<feature type="compositionally biased region" description="Basic and acidic residues" evidence="2">
    <location>
        <begin position="354"/>
        <end position="382"/>
    </location>
</feature>
<feature type="coiled-coil region" evidence="1">
    <location>
        <begin position="125"/>
        <end position="167"/>
    </location>
</feature>
<sequence>MNPYDNLPCSVYFPSNTVVAKVPEVRESVEDIVGEPAQQKKVCVLKEVTPIGKEEKEDKKKSCLSNPLARKPIPDHAATHKKTVAFGKTVNVSQTIEGTSRLAKKQQLLKKDQRRMSHEDEGKSLKDVMEMVTSLKEAVKEQKEELKELKEERKEQTKKREEEMESIKQMLQSMQELLVGQMKINGESNKENQVAIPKEKPRSQPKVLDSNILPVLERRMMTDPVFRQRIADIIADDRDGAVDSYTTPKVSTSRKNVGTPLVTPTTADLRQGATLRETVTVERSIHCDAPYSIDTRNWLNSMQSSRKGDAYDLDEPLHSTYQPGHSYSLYPANKTNDRTGFNNWQEESDDDFGDSSRHNETRPRDDEAFRKRIREKYAKRNA</sequence>
<protein>
    <submittedName>
        <fullName evidence="3">Uncharacterized protein</fullName>
    </submittedName>
</protein>
<accession>A0A8S1GSN4</accession>
<feature type="region of interest" description="Disordered" evidence="2">
    <location>
        <begin position="54"/>
        <end position="78"/>
    </location>
</feature>
<dbReference type="Proteomes" id="UP000835052">
    <property type="component" value="Unassembled WGS sequence"/>
</dbReference>
<feature type="region of interest" description="Disordered" evidence="2">
    <location>
        <begin position="104"/>
        <end position="124"/>
    </location>
</feature>
<organism evidence="3 4">
    <name type="scientific">Caenorhabditis auriculariae</name>
    <dbReference type="NCBI Taxonomy" id="2777116"/>
    <lineage>
        <taxon>Eukaryota</taxon>
        <taxon>Metazoa</taxon>
        <taxon>Ecdysozoa</taxon>
        <taxon>Nematoda</taxon>
        <taxon>Chromadorea</taxon>
        <taxon>Rhabditida</taxon>
        <taxon>Rhabditina</taxon>
        <taxon>Rhabditomorpha</taxon>
        <taxon>Rhabditoidea</taxon>
        <taxon>Rhabditidae</taxon>
        <taxon>Peloderinae</taxon>
        <taxon>Caenorhabditis</taxon>
    </lineage>
</organism>
<keyword evidence="4" id="KW-1185">Reference proteome</keyword>
<proteinExistence type="predicted"/>
<keyword evidence="1" id="KW-0175">Coiled coil</keyword>
<dbReference type="EMBL" id="CAJGYM010000005">
    <property type="protein sequence ID" value="CAD6186667.1"/>
    <property type="molecule type" value="Genomic_DNA"/>
</dbReference>